<evidence type="ECO:0000256" key="1">
    <source>
        <dbReference type="SAM" id="MobiDB-lite"/>
    </source>
</evidence>
<evidence type="ECO:0000313" key="2">
    <source>
        <dbReference type="EMBL" id="KKM85793.1"/>
    </source>
</evidence>
<feature type="region of interest" description="Disordered" evidence="1">
    <location>
        <begin position="192"/>
        <end position="240"/>
    </location>
</feature>
<feature type="region of interest" description="Disordered" evidence="1">
    <location>
        <begin position="1"/>
        <end position="26"/>
    </location>
</feature>
<reference evidence="2" key="1">
    <citation type="journal article" date="2015" name="Nature">
        <title>Complex archaea that bridge the gap between prokaryotes and eukaryotes.</title>
        <authorList>
            <person name="Spang A."/>
            <person name="Saw J.H."/>
            <person name="Jorgensen S.L."/>
            <person name="Zaremba-Niedzwiedzka K."/>
            <person name="Martijn J."/>
            <person name="Lind A.E."/>
            <person name="van Eijk R."/>
            <person name="Schleper C."/>
            <person name="Guy L."/>
            <person name="Ettema T.J."/>
        </authorList>
    </citation>
    <scope>NUCLEOTIDE SEQUENCE</scope>
</reference>
<proteinExistence type="predicted"/>
<protein>
    <submittedName>
        <fullName evidence="2">Uncharacterized protein</fullName>
    </submittedName>
</protein>
<accession>A0A0F9KVM6</accession>
<dbReference type="EMBL" id="LAZR01007356">
    <property type="protein sequence ID" value="KKM85793.1"/>
    <property type="molecule type" value="Genomic_DNA"/>
</dbReference>
<feature type="region of interest" description="Disordered" evidence="1">
    <location>
        <begin position="72"/>
        <end position="95"/>
    </location>
</feature>
<gene>
    <name evidence="2" type="ORF">LCGC14_1285540</name>
</gene>
<dbReference type="AlphaFoldDB" id="A0A0F9KVM6"/>
<feature type="compositionally biased region" description="Basic and acidic residues" evidence="1">
    <location>
        <begin position="1"/>
        <end position="15"/>
    </location>
</feature>
<organism evidence="2">
    <name type="scientific">marine sediment metagenome</name>
    <dbReference type="NCBI Taxonomy" id="412755"/>
    <lineage>
        <taxon>unclassified sequences</taxon>
        <taxon>metagenomes</taxon>
        <taxon>ecological metagenomes</taxon>
    </lineage>
</organism>
<name>A0A0F9KVM6_9ZZZZ</name>
<sequence length="256" mass="28183">MAPRNEVADDREKARSRWRPPARSQMAAEAEVAVLRPGAASSASMSGVHDMRQERPRPAPLRIIGVMHRRQERPAAARSDLSELSSFSAGRSGHRAPPTALYEDVAYVLDGGRSGQPRPDRTLWVMHFFTARSGQIGPFWGYGFLLGQERPGRTFLGLWVSPRTAPAKRGLGGLVGFHGGQERPDTVAEDSMGFSAASTGQARPGRSFRSSRWRLGRTGTPPPRPTDSLRRHDGQGFGRRFSARLLRRKQAYLGTS</sequence>
<comment type="caution">
    <text evidence="2">The sequence shown here is derived from an EMBL/GenBank/DDBJ whole genome shotgun (WGS) entry which is preliminary data.</text>
</comment>